<evidence type="ECO:0000259" key="6">
    <source>
        <dbReference type="Pfam" id="PF21365"/>
    </source>
</evidence>
<gene>
    <name evidence="7" type="ORF">INF28_10435</name>
</gene>
<dbReference type="InterPro" id="IPR013780">
    <property type="entry name" value="Glyco_hydro_b"/>
</dbReference>
<reference evidence="7" key="1">
    <citation type="submission" date="2020-10" db="EMBL/GenBank/DDBJ databases">
        <title>ChiBAC.</title>
        <authorList>
            <person name="Zenner C."/>
            <person name="Hitch T.C.A."/>
            <person name="Clavel T."/>
        </authorList>
    </citation>
    <scope>NUCLEOTIDE SEQUENCE</scope>
    <source>
        <strain evidence="7">DSM 107454</strain>
    </source>
</reference>
<dbReference type="RefSeq" id="WP_226393417.1">
    <property type="nucleotide sequence ID" value="NZ_JADCKB010000025.1"/>
</dbReference>
<evidence type="ECO:0000256" key="3">
    <source>
        <dbReference type="ARBA" id="ARBA00023295"/>
    </source>
</evidence>
<dbReference type="InterPro" id="IPR000322">
    <property type="entry name" value="Glyco_hydro_31_TIM"/>
</dbReference>
<keyword evidence="3 4" id="KW-0326">Glycosidase</keyword>
<feature type="domain" description="Glycoside hydrolase family 31 TIM barrel" evidence="5">
    <location>
        <begin position="123"/>
        <end position="414"/>
    </location>
</feature>
<dbReference type="InterPro" id="IPR048395">
    <property type="entry name" value="Glyco_hydro_31_C"/>
</dbReference>
<dbReference type="GO" id="GO:0005975">
    <property type="term" value="P:carbohydrate metabolic process"/>
    <property type="evidence" value="ECO:0007669"/>
    <property type="project" value="InterPro"/>
</dbReference>
<name>A0A9D5LZE8_9FIRM</name>
<dbReference type="SUPFAM" id="SSF51445">
    <property type="entry name" value="(Trans)glycosidases"/>
    <property type="match status" value="1"/>
</dbReference>
<keyword evidence="8" id="KW-1185">Reference proteome</keyword>
<accession>A0A9D5LZE8</accession>
<dbReference type="Gene3D" id="2.60.40.1180">
    <property type="entry name" value="Golgi alpha-mannosidase II"/>
    <property type="match status" value="1"/>
</dbReference>
<dbReference type="SUPFAM" id="SSF51011">
    <property type="entry name" value="Glycosyl hydrolase domain"/>
    <property type="match status" value="1"/>
</dbReference>
<dbReference type="CDD" id="cd06592">
    <property type="entry name" value="GH31_NET37"/>
    <property type="match status" value="1"/>
</dbReference>
<protein>
    <submittedName>
        <fullName evidence="7">Alpha-galactosidase</fullName>
    </submittedName>
</protein>
<dbReference type="Pfam" id="PF21365">
    <property type="entry name" value="Glyco_hydro_31_3rd"/>
    <property type="match status" value="1"/>
</dbReference>
<dbReference type="Pfam" id="PF01055">
    <property type="entry name" value="Glyco_hydro_31_2nd"/>
    <property type="match status" value="1"/>
</dbReference>
<comment type="similarity">
    <text evidence="1 4">Belongs to the glycosyl hydrolase 31 family.</text>
</comment>
<evidence type="ECO:0000256" key="2">
    <source>
        <dbReference type="ARBA" id="ARBA00022801"/>
    </source>
</evidence>
<evidence type="ECO:0000259" key="5">
    <source>
        <dbReference type="Pfam" id="PF01055"/>
    </source>
</evidence>
<dbReference type="EMBL" id="JADCKB010000025">
    <property type="protein sequence ID" value="MBE5040876.1"/>
    <property type="molecule type" value="Genomic_DNA"/>
</dbReference>
<proteinExistence type="inferred from homology"/>
<dbReference type="Proteomes" id="UP000806542">
    <property type="component" value="Unassembled WGS sequence"/>
</dbReference>
<dbReference type="InterPro" id="IPR050985">
    <property type="entry name" value="Alpha-glycosidase_related"/>
</dbReference>
<feature type="domain" description="Glycosyl hydrolase family 31 C-terminal" evidence="6">
    <location>
        <begin position="425"/>
        <end position="501"/>
    </location>
</feature>
<evidence type="ECO:0000256" key="1">
    <source>
        <dbReference type="ARBA" id="ARBA00007806"/>
    </source>
</evidence>
<evidence type="ECO:0000313" key="8">
    <source>
        <dbReference type="Proteomes" id="UP000806542"/>
    </source>
</evidence>
<comment type="caution">
    <text evidence="7">The sequence shown here is derived from an EMBL/GenBank/DDBJ whole genome shotgun (WGS) entry which is preliminary data.</text>
</comment>
<evidence type="ECO:0000256" key="4">
    <source>
        <dbReference type="RuleBase" id="RU361185"/>
    </source>
</evidence>
<dbReference type="AlphaFoldDB" id="A0A9D5LZE8"/>
<sequence>MKYNIKFLENEFWYGGIVDLAGDMPYSEKSNCKVDLTNTGSDLRMPLYISTQGRYIWSEKPFVIEFNNGEIAIDGADVEICDGFIDLKGAHRAVANRHFSKNKNIPNELFFKVPQYNTWIEFMYNQNQTQILEYAHAIVDNNMMPGILMIDEGWSEDYGVFDFYPGRFENPKFMVDELHKLGFKVMLWITPYISPDSHAFRELKNTDYLLKDKNNEFAIREWWNGYSCALDLSNPNASKWFKNKLDELMNKYGIDGFKFDAGDPAFYRDDDITYKRNIALDNTKEYDMFAAQYEFNELRAVWNMGGEPIVSRLQDKRPEWENYGINCIIPFTIVQGLLGGYYGCPDMIGGGEFGSFLDENYKLDEELYIRWLEASVLCPMMQFSIAPWRILSKEAYETVLKIVKLREEFSEYIIELAKNAAVNNEPIVRALEYEFPHCGCEQTKDMFMLGNKYLVVPMVKKGETTKSIRLPKGKWHLLDGRLYDGETDVCLEYSIDKIYVFEKLK</sequence>
<keyword evidence="2 4" id="KW-0378">Hydrolase</keyword>
<dbReference type="GO" id="GO:0004553">
    <property type="term" value="F:hydrolase activity, hydrolyzing O-glycosyl compounds"/>
    <property type="evidence" value="ECO:0007669"/>
    <property type="project" value="InterPro"/>
</dbReference>
<dbReference type="InterPro" id="IPR017853">
    <property type="entry name" value="GH"/>
</dbReference>
<dbReference type="PANTHER" id="PTHR43053:SF4">
    <property type="entry name" value="MYOGENESIS-REGULATING GLYCOSIDASE"/>
    <property type="match status" value="1"/>
</dbReference>
<dbReference type="Gene3D" id="3.20.20.80">
    <property type="entry name" value="Glycosidases"/>
    <property type="match status" value="1"/>
</dbReference>
<organism evidence="7 8">
    <name type="scientific">Ructibacterium gallinarum</name>
    <dbReference type="NCBI Taxonomy" id="2779355"/>
    <lineage>
        <taxon>Bacteria</taxon>
        <taxon>Bacillati</taxon>
        <taxon>Bacillota</taxon>
        <taxon>Clostridia</taxon>
        <taxon>Eubacteriales</taxon>
        <taxon>Oscillospiraceae</taxon>
        <taxon>Ructibacterium</taxon>
    </lineage>
</organism>
<dbReference type="PANTHER" id="PTHR43053">
    <property type="entry name" value="GLYCOSIDASE FAMILY 31"/>
    <property type="match status" value="1"/>
</dbReference>
<evidence type="ECO:0000313" key="7">
    <source>
        <dbReference type="EMBL" id="MBE5040876.1"/>
    </source>
</evidence>